<evidence type="ECO:0000313" key="2">
    <source>
        <dbReference type="Proteomes" id="UP000887458"/>
    </source>
</evidence>
<reference evidence="1 2" key="2">
    <citation type="journal article" date="2022" name="Mol. Biol. Evol.">
        <title>Comparative Genomics Reveals Insights into the Divergent Evolution of Astigmatic Mites and Household Pest Adaptations.</title>
        <authorList>
            <person name="Xiong Q."/>
            <person name="Wan A.T."/>
            <person name="Liu X."/>
            <person name="Fung C.S."/>
            <person name="Xiao X."/>
            <person name="Malainual N."/>
            <person name="Hou J."/>
            <person name="Wang L."/>
            <person name="Wang M."/>
            <person name="Yang K.Y."/>
            <person name="Cui Y."/>
            <person name="Leung E.L."/>
            <person name="Nong W."/>
            <person name="Shin S.K."/>
            <person name="Au S.W."/>
            <person name="Jeong K.Y."/>
            <person name="Chew F.T."/>
            <person name="Hui J.H."/>
            <person name="Leung T.F."/>
            <person name="Tungtrongchitr A."/>
            <person name="Zhong N."/>
            <person name="Liu Z."/>
            <person name="Tsui S.K."/>
        </authorList>
    </citation>
    <scope>NUCLEOTIDE SEQUENCE [LARGE SCALE GENOMIC DNA]</scope>
    <source>
        <strain evidence="1">Derp</strain>
    </source>
</reference>
<dbReference type="InterPro" id="IPR035914">
    <property type="entry name" value="Sperma_CUB_dom_sf"/>
</dbReference>
<keyword evidence="2" id="KW-1185">Reference proteome</keyword>
<evidence type="ECO:0008006" key="3">
    <source>
        <dbReference type="Google" id="ProtNLM"/>
    </source>
</evidence>
<accession>A0ABQ8JN44</accession>
<dbReference type="EMBL" id="NJHN03000031">
    <property type="protein sequence ID" value="KAH9423974.1"/>
    <property type="molecule type" value="Genomic_DNA"/>
</dbReference>
<organism evidence="1 2">
    <name type="scientific">Dermatophagoides pteronyssinus</name>
    <name type="common">European house dust mite</name>
    <dbReference type="NCBI Taxonomy" id="6956"/>
    <lineage>
        <taxon>Eukaryota</taxon>
        <taxon>Metazoa</taxon>
        <taxon>Ecdysozoa</taxon>
        <taxon>Arthropoda</taxon>
        <taxon>Chelicerata</taxon>
        <taxon>Arachnida</taxon>
        <taxon>Acari</taxon>
        <taxon>Acariformes</taxon>
        <taxon>Sarcoptiformes</taxon>
        <taxon>Astigmata</taxon>
        <taxon>Psoroptidia</taxon>
        <taxon>Analgoidea</taxon>
        <taxon>Pyroglyphidae</taxon>
        <taxon>Dermatophagoidinae</taxon>
        <taxon>Dermatophagoides</taxon>
    </lineage>
</organism>
<dbReference type="PANTHER" id="PTHR33236">
    <property type="entry name" value="INTRAFLAGELLAR TRANSPORT PROTEIN 122 FAMILY PROTEIN-RELATED"/>
    <property type="match status" value="1"/>
</dbReference>
<dbReference type="InterPro" id="IPR019332">
    <property type="entry name" value="OSCP1"/>
</dbReference>
<reference evidence="1 2" key="1">
    <citation type="journal article" date="2018" name="J. Allergy Clin. Immunol.">
        <title>High-quality assembly of Dermatophagoides pteronyssinus genome and transcriptome reveals a wide range of novel allergens.</title>
        <authorList>
            <person name="Liu X.Y."/>
            <person name="Yang K.Y."/>
            <person name="Wang M.Q."/>
            <person name="Kwok J.S."/>
            <person name="Zeng X."/>
            <person name="Yang Z."/>
            <person name="Xiao X.J."/>
            <person name="Lau C.P."/>
            <person name="Li Y."/>
            <person name="Huang Z.M."/>
            <person name="Ba J.G."/>
            <person name="Yim A.K."/>
            <person name="Ouyang C.Y."/>
            <person name="Ngai S.M."/>
            <person name="Chan T.F."/>
            <person name="Leung E.L."/>
            <person name="Liu L."/>
            <person name="Liu Z.G."/>
            <person name="Tsui S.K."/>
        </authorList>
    </citation>
    <scope>NUCLEOTIDE SEQUENCE [LARGE SCALE GENOMIC DNA]</scope>
    <source>
        <strain evidence="1">Derp</strain>
    </source>
</reference>
<dbReference type="Proteomes" id="UP000887458">
    <property type="component" value="Unassembled WGS sequence"/>
</dbReference>
<gene>
    <name evidence="1" type="ORF">DERP_005559</name>
</gene>
<protein>
    <recommendedName>
        <fullName evidence="3">CUB domain-containing protein</fullName>
    </recommendedName>
</protein>
<evidence type="ECO:0000313" key="1">
    <source>
        <dbReference type="EMBL" id="KAH9423974.1"/>
    </source>
</evidence>
<dbReference type="SUPFAM" id="SSF49854">
    <property type="entry name" value="Spermadhesin, CUB domain"/>
    <property type="match status" value="1"/>
</dbReference>
<proteinExistence type="predicted"/>
<dbReference type="PANTHER" id="PTHR33236:SF12">
    <property type="entry name" value="CUB DOMAIN-CONTAINING PROTEIN-RELATED"/>
    <property type="match status" value="1"/>
</dbReference>
<sequence>MIKIFSTMSMGYCSNHINIVDLEPMTRTTEWYDNVFFARINTNRTIILIFKSILVINSLLTPILLRSECSAAVDNRMGLCMPKSACLSSGGYVAGTCGYDQGTCRAVVTSNETYFVSPNYPNLLTGRVDPPVCIFTLQRNPLIIKFPVCQIRIDFDEFSLAPHYNGACGNSITDSFQVSGASNFNQSGLPISGICGEMTGQHIYLDVDPEKTDEPLLLIVNTANQQEYNRKWSIRIRQIPCKSQYRAPPGCLQYYTALNGNIESFNYRTTNLPVVTSTTPGSVQPVETRIANNYLNNLNYGVCIAKHPRICAIRYSAIEFDFGGSLADSSTPGDQCISTTTLASDGDFLTIPLGTDQLKSNLIDRYCGQRFSPTPTAALINADVYSYINPYVIYVHTDNNPIADEAQKIGQSKAKRVLSDIILSIFNSKLINEVFKPHNTITFHVLRTIFEKLVHSSIMRLNEQSMNKLFDLMIMVIKYQLFACPKPSDIITVTDNHFISIIEMLKNNDNDGNNGDEQQNKPETSCNNIVEIVNVVRNQFLLHYQQYDLLRFQQIRYNLLNFLKDIRTRVSIFLREGLQTNDGMFVIPYQNVMVECECQIPGVVRYFHGSYNEIIRTEHFDVGGHYLVDDSQIEPPKQNVCEQKSNDNTAIIANNRKEMDLLAKLICKTPQDDRRDSIVELKFDFLSTETENNDKLTSKTMSNDKSIQIIDTSDHNNEQLIQIIHDLQELSVVTNQQNTNQAKPINHQTSGDDLDLLELMDS</sequence>
<dbReference type="Gene3D" id="2.60.120.290">
    <property type="entry name" value="Spermadhesin, CUB domain"/>
    <property type="match status" value="1"/>
</dbReference>
<comment type="caution">
    <text evidence="1">The sequence shown here is derived from an EMBL/GenBank/DDBJ whole genome shotgun (WGS) entry which is preliminary data.</text>
</comment>
<dbReference type="Pfam" id="PF10188">
    <property type="entry name" value="Oscp1"/>
    <property type="match status" value="1"/>
</dbReference>
<name>A0ABQ8JN44_DERPT</name>